<dbReference type="EMBL" id="DYDO01000005">
    <property type="protein sequence ID" value="DBA25071.1"/>
    <property type="molecule type" value="Genomic_DNA"/>
</dbReference>
<gene>
    <name evidence="1" type="ORF">GDO54_012644</name>
</gene>
<comment type="caution">
    <text evidence="1">The sequence shown here is derived from an EMBL/GenBank/DDBJ whole genome shotgun (WGS) entry which is preliminary data.</text>
</comment>
<accession>A0AAV3AKV1</accession>
<keyword evidence="2" id="KW-1185">Reference proteome</keyword>
<evidence type="ECO:0000313" key="1">
    <source>
        <dbReference type="EMBL" id="DBA25071.1"/>
    </source>
</evidence>
<sequence>MGEKKTSPFTKKKEILNCTNMILQFMQKIYSYIDKSVALCIFKNYLFTLQYSIFHSKLQDNSRREINIFFSSHTITKINQ</sequence>
<protein>
    <submittedName>
        <fullName evidence="1">Uncharacterized protein</fullName>
    </submittedName>
</protein>
<proteinExistence type="predicted"/>
<evidence type="ECO:0000313" key="2">
    <source>
        <dbReference type="Proteomes" id="UP001181693"/>
    </source>
</evidence>
<name>A0AAV3AKV1_PYXAD</name>
<organism evidence="1 2">
    <name type="scientific">Pyxicephalus adspersus</name>
    <name type="common">African bullfrog</name>
    <dbReference type="NCBI Taxonomy" id="30357"/>
    <lineage>
        <taxon>Eukaryota</taxon>
        <taxon>Metazoa</taxon>
        <taxon>Chordata</taxon>
        <taxon>Craniata</taxon>
        <taxon>Vertebrata</taxon>
        <taxon>Euteleostomi</taxon>
        <taxon>Amphibia</taxon>
        <taxon>Batrachia</taxon>
        <taxon>Anura</taxon>
        <taxon>Neobatrachia</taxon>
        <taxon>Ranoidea</taxon>
        <taxon>Pyxicephalidae</taxon>
        <taxon>Pyxicephalinae</taxon>
        <taxon>Pyxicephalus</taxon>
    </lineage>
</organism>
<dbReference type="AlphaFoldDB" id="A0AAV3AKV1"/>
<reference evidence="1" key="1">
    <citation type="thesis" date="2020" institute="ProQuest LLC" country="789 East Eisenhower Parkway, Ann Arbor, MI, USA">
        <title>Comparative Genomics and Chromosome Evolution.</title>
        <authorList>
            <person name="Mudd A.B."/>
        </authorList>
    </citation>
    <scope>NUCLEOTIDE SEQUENCE</scope>
    <source>
        <strain evidence="1">1538</strain>
        <tissue evidence="1">Blood</tissue>
    </source>
</reference>
<dbReference type="Proteomes" id="UP001181693">
    <property type="component" value="Unassembled WGS sequence"/>
</dbReference>